<keyword evidence="2" id="KW-0472">Membrane</keyword>
<name>A0A1V9Y1L1_9ACAR</name>
<evidence type="ECO:0000313" key="4">
    <source>
        <dbReference type="Proteomes" id="UP000192247"/>
    </source>
</evidence>
<evidence type="ECO:0000313" key="3">
    <source>
        <dbReference type="EMBL" id="OQR79591.1"/>
    </source>
</evidence>
<comment type="caution">
    <text evidence="3">The sequence shown here is derived from an EMBL/GenBank/DDBJ whole genome shotgun (WGS) entry which is preliminary data.</text>
</comment>
<sequence>MGLKCHVCKKLHEQVEDIWEQLDTINKRLKNRNPHRPQYDGEPTDGMIGRPMSKAASQRGAGLFEITTTAVIAVLVVYWYHGNQDISTLVRKSEPVAAPKRNVAFSFEGIEDLVTKARFNKRDMLLSKQMLMEQYKVKLGIGASLSSSGSEVKLWVSAIVNKDDENDWPIGEVLKLTLNHADPQKKRSYEFLSSHTGTWKESIRVHKATLLFRQIQVDSTKYQKYLRFSCLLNYEEALAAGYIDKDRVTVELSVII</sequence>
<keyword evidence="4" id="KW-1185">Reference proteome</keyword>
<dbReference type="InParanoid" id="A0A1V9Y1L1"/>
<dbReference type="Gene3D" id="2.60.210.10">
    <property type="entry name" value="Apoptosis, Tumor Necrosis Factor Receptor Associated Protein 2, Chain A"/>
    <property type="match status" value="1"/>
</dbReference>
<accession>A0A1V9Y1L1</accession>
<feature type="transmembrane region" description="Helical" evidence="2">
    <location>
        <begin position="60"/>
        <end position="80"/>
    </location>
</feature>
<dbReference type="OrthoDB" id="10522077at2759"/>
<dbReference type="Proteomes" id="UP000192247">
    <property type="component" value="Unassembled WGS sequence"/>
</dbReference>
<gene>
    <name evidence="3" type="ORF">BIW11_05631</name>
</gene>
<evidence type="ECO:0000256" key="2">
    <source>
        <dbReference type="SAM" id="Phobius"/>
    </source>
</evidence>
<keyword evidence="2" id="KW-0812">Transmembrane</keyword>
<protein>
    <submittedName>
        <fullName evidence="3">Uncharacterized protein</fullName>
    </submittedName>
</protein>
<feature type="region of interest" description="Disordered" evidence="1">
    <location>
        <begin position="30"/>
        <end position="49"/>
    </location>
</feature>
<organism evidence="3 4">
    <name type="scientific">Tropilaelaps mercedesae</name>
    <dbReference type="NCBI Taxonomy" id="418985"/>
    <lineage>
        <taxon>Eukaryota</taxon>
        <taxon>Metazoa</taxon>
        <taxon>Ecdysozoa</taxon>
        <taxon>Arthropoda</taxon>
        <taxon>Chelicerata</taxon>
        <taxon>Arachnida</taxon>
        <taxon>Acari</taxon>
        <taxon>Parasitiformes</taxon>
        <taxon>Mesostigmata</taxon>
        <taxon>Gamasina</taxon>
        <taxon>Dermanyssoidea</taxon>
        <taxon>Laelapidae</taxon>
        <taxon>Tropilaelaps</taxon>
    </lineage>
</organism>
<evidence type="ECO:0000256" key="1">
    <source>
        <dbReference type="SAM" id="MobiDB-lite"/>
    </source>
</evidence>
<dbReference type="AlphaFoldDB" id="A0A1V9Y1L1"/>
<dbReference type="EMBL" id="MNPL01000920">
    <property type="protein sequence ID" value="OQR79591.1"/>
    <property type="molecule type" value="Genomic_DNA"/>
</dbReference>
<keyword evidence="2" id="KW-1133">Transmembrane helix</keyword>
<proteinExistence type="predicted"/>
<dbReference type="InterPro" id="IPR008974">
    <property type="entry name" value="TRAF-like"/>
</dbReference>
<reference evidence="3 4" key="1">
    <citation type="journal article" date="2017" name="Gigascience">
        <title>Draft genome of the honey bee ectoparasitic mite, Tropilaelaps mercedesae, is shaped by the parasitic life history.</title>
        <authorList>
            <person name="Dong X."/>
            <person name="Armstrong S.D."/>
            <person name="Xia D."/>
            <person name="Makepeace B.L."/>
            <person name="Darby A.C."/>
            <person name="Kadowaki T."/>
        </authorList>
    </citation>
    <scope>NUCLEOTIDE SEQUENCE [LARGE SCALE GENOMIC DNA]</scope>
    <source>
        <strain evidence="3">Wuxi-XJTLU</strain>
    </source>
</reference>